<organism evidence="1 2">
    <name type="scientific">Reinekea marinisedimentorum</name>
    <dbReference type="NCBI Taxonomy" id="230495"/>
    <lineage>
        <taxon>Bacteria</taxon>
        <taxon>Pseudomonadati</taxon>
        <taxon>Pseudomonadota</taxon>
        <taxon>Gammaproteobacteria</taxon>
        <taxon>Oceanospirillales</taxon>
        <taxon>Saccharospirillaceae</taxon>
        <taxon>Reinekea</taxon>
    </lineage>
</organism>
<evidence type="ECO:0000313" key="1">
    <source>
        <dbReference type="EMBL" id="TCS43193.1"/>
    </source>
</evidence>
<proteinExistence type="predicted"/>
<dbReference type="Pfam" id="PF06992">
    <property type="entry name" value="Phage_lambda_P"/>
    <property type="match status" value="1"/>
</dbReference>
<dbReference type="EMBL" id="SLZR01000002">
    <property type="protein sequence ID" value="TCS43193.1"/>
    <property type="molecule type" value="Genomic_DNA"/>
</dbReference>
<evidence type="ECO:0000313" key="2">
    <source>
        <dbReference type="Proteomes" id="UP000295793"/>
    </source>
</evidence>
<dbReference type="GO" id="GO:0006270">
    <property type="term" value="P:DNA replication initiation"/>
    <property type="evidence" value="ECO:0007669"/>
    <property type="project" value="InterPro"/>
</dbReference>
<dbReference type="InterPro" id="IPR009731">
    <property type="entry name" value="P-like"/>
</dbReference>
<accession>A0A4R3IC07</accession>
<dbReference type="Proteomes" id="UP000295793">
    <property type="component" value="Unassembled WGS sequence"/>
</dbReference>
<keyword evidence="2" id="KW-1185">Reference proteome</keyword>
<comment type="caution">
    <text evidence="1">The sequence shown here is derived from an EMBL/GenBank/DDBJ whole genome shotgun (WGS) entry which is preliminary data.</text>
</comment>
<dbReference type="AlphaFoldDB" id="A0A4R3IC07"/>
<name>A0A4R3IC07_9GAMM</name>
<protein>
    <recommendedName>
        <fullName evidence="3">Replicative helicase inhibitor G39P N-terminal domain-containing protein</fullName>
    </recommendedName>
</protein>
<sequence>MPSEISAILTGKRPPLDHDTKVLINMIFARFHHIYTHRFESAYRDETTLNQAKREWAMSLADTPAELIEYALERCKTEHAWPPTIAEFIKLLQPSPESIGLPATNAAYVEACRNAYQATGRQWSHLCVKMAALEVSYYSLKSEPEKLTRPLFEKAYLNLVKRIIDGETLEIEQPIALPEPNAYLSDELIAQLIAAGVAETKAPTLAYYMEKPKQSDVRSRYRERAQQELEQLGIEFNLPD</sequence>
<reference evidence="1 2" key="1">
    <citation type="submission" date="2019-03" db="EMBL/GenBank/DDBJ databases">
        <title>Genomic Encyclopedia of Archaeal and Bacterial Type Strains, Phase II (KMG-II): from individual species to whole genera.</title>
        <authorList>
            <person name="Goeker M."/>
        </authorList>
    </citation>
    <scope>NUCLEOTIDE SEQUENCE [LARGE SCALE GENOMIC DNA]</scope>
    <source>
        <strain evidence="1 2">DSM 15388</strain>
    </source>
</reference>
<evidence type="ECO:0008006" key="3">
    <source>
        <dbReference type="Google" id="ProtNLM"/>
    </source>
</evidence>
<gene>
    <name evidence="1" type="ORF">BCF53_102219</name>
</gene>